<dbReference type="PANTHER" id="PTHR46787:SF1">
    <property type="entry name" value="MOLECULAR CHAPERONE MKKS"/>
    <property type="match status" value="1"/>
</dbReference>
<dbReference type="GO" id="GO:0005524">
    <property type="term" value="F:ATP binding"/>
    <property type="evidence" value="ECO:0007669"/>
    <property type="project" value="InterPro"/>
</dbReference>
<reference evidence="1" key="1">
    <citation type="submission" date="2018-10" db="EMBL/GenBank/DDBJ databases">
        <title>Effector identification in a new, highly contiguous assembly of the strawberry crown rot pathogen Phytophthora cactorum.</title>
        <authorList>
            <person name="Armitage A.D."/>
            <person name="Nellist C.F."/>
            <person name="Bates H."/>
            <person name="Vickerstaff R.J."/>
            <person name="Harrison R.J."/>
        </authorList>
    </citation>
    <scope>NUCLEOTIDE SEQUENCE</scope>
    <source>
        <strain evidence="1">4032</strain>
    </source>
</reference>
<organism evidence="1 2">
    <name type="scientific">Phytophthora cactorum</name>
    <dbReference type="NCBI Taxonomy" id="29920"/>
    <lineage>
        <taxon>Eukaryota</taxon>
        <taxon>Sar</taxon>
        <taxon>Stramenopiles</taxon>
        <taxon>Oomycota</taxon>
        <taxon>Peronosporomycetes</taxon>
        <taxon>Peronosporales</taxon>
        <taxon>Peronosporaceae</taxon>
        <taxon>Phytophthora</taxon>
    </lineage>
</organism>
<dbReference type="Pfam" id="PF00118">
    <property type="entry name" value="Cpn60_TCP1"/>
    <property type="match status" value="1"/>
</dbReference>
<dbReference type="SUPFAM" id="SSF52029">
    <property type="entry name" value="GroEL apical domain-like"/>
    <property type="match status" value="1"/>
</dbReference>
<dbReference type="GO" id="GO:0005737">
    <property type="term" value="C:cytoplasm"/>
    <property type="evidence" value="ECO:0007669"/>
    <property type="project" value="TreeGrafter"/>
</dbReference>
<accession>A0A8T1AJU1</accession>
<dbReference type="GO" id="GO:0051082">
    <property type="term" value="F:unfolded protein binding"/>
    <property type="evidence" value="ECO:0007669"/>
    <property type="project" value="InterPro"/>
</dbReference>
<dbReference type="GO" id="GO:0032502">
    <property type="term" value="P:developmental process"/>
    <property type="evidence" value="ECO:0007669"/>
    <property type="project" value="TreeGrafter"/>
</dbReference>
<dbReference type="Gene3D" id="1.10.560.10">
    <property type="entry name" value="GroEL-like equatorial domain"/>
    <property type="match status" value="1"/>
</dbReference>
<dbReference type="EMBL" id="RCMI01001638">
    <property type="protein sequence ID" value="KAG2882776.1"/>
    <property type="molecule type" value="Genomic_DNA"/>
</dbReference>
<dbReference type="GO" id="GO:0006457">
    <property type="term" value="P:protein folding"/>
    <property type="evidence" value="ECO:0007669"/>
    <property type="project" value="InterPro"/>
</dbReference>
<dbReference type="InterPro" id="IPR027409">
    <property type="entry name" value="GroEL-like_apical_dom_sf"/>
</dbReference>
<sequence>MEQLDRNEVKQRLIGVCKELVALVSGSYGPLGRAQLLQANAQCPDALTATSVAERYFANLKALPCASRRCIGDCPIASAYLHILKSKIRNHADSGLFLAGLSASLQLEIQEGSLEQIPHRVVSRGLQLALDWSLQYLEDLRCPVRVAVNWSSATSISAVIRGIISSKSSTGLDEGTTESVVIPLIIKAFVSVFGYVVEHPSETVPVQLLFAPGLESIAKSEVWKQTVLLDLPWPSRGRRQGAKQSLLSPPICNARVALFNITIEPLTEFEEEDANSGTSVNHTGSLGGFRLKALRQFGDRLERLGTSAVLSQKIIPKYLQTYLAAKGIFTLDRLSATYIRGVQMLSGATILSDWRIDGSIVSSSLGFLSLITTQILGSKQFIRLHRESPAVQNSHEVTTIAIAAPDRFAYAELSQVVTTSLKMLASLIDNPDVVAGAGCLEIHLAALLRDRARQLRTPAPVSDGTVSRSAQVDKKSERTLRQLSQTVTIFADRLEDIAGQLCGSHASSTDRAAVIEQLRDANNESLLAPTALPGRNGLSTQNEYELFGWDPRKRSTMQVLSYAIESDDEKIIADAHILDILQSKKDALVLAIESVSSLARIASVVRVP</sequence>
<evidence type="ECO:0000313" key="1">
    <source>
        <dbReference type="EMBL" id="KAG2882776.1"/>
    </source>
</evidence>
<dbReference type="AlphaFoldDB" id="A0A8T1AJU1"/>
<name>A0A8T1AJU1_9STRA</name>
<dbReference type="Gene3D" id="3.50.7.10">
    <property type="entry name" value="GroEL"/>
    <property type="match status" value="1"/>
</dbReference>
<dbReference type="VEuPathDB" id="FungiDB:PC110_g20154"/>
<gene>
    <name evidence="1" type="ORF">PC115_g21861</name>
</gene>
<dbReference type="GO" id="GO:0051131">
    <property type="term" value="P:chaperone-mediated protein complex assembly"/>
    <property type="evidence" value="ECO:0007669"/>
    <property type="project" value="TreeGrafter"/>
</dbReference>
<dbReference type="InterPro" id="IPR002423">
    <property type="entry name" value="Cpn60/GroEL/TCP-1"/>
</dbReference>
<proteinExistence type="predicted"/>
<dbReference type="GO" id="GO:0005634">
    <property type="term" value="C:nucleus"/>
    <property type="evidence" value="ECO:0007669"/>
    <property type="project" value="TreeGrafter"/>
</dbReference>
<dbReference type="PANTHER" id="PTHR46787">
    <property type="entry name" value="SYNDROMES PUTATIVE CHAPERONIN-RELATED"/>
    <property type="match status" value="1"/>
</dbReference>
<dbReference type="InterPro" id="IPR027413">
    <property type="entry name" value="GROEL-like_equatorial_sf"/>
</dbReference>
<dbReference type="SUPFAM" id="SSF48592">
    <property type="entry name" value="GroEL equatorial domain-like"/>
    <property type="match status" value="1"/>
</dbReference>
<dbReference type="Proteomes" id="UP000774804">
    <property type="component" value="Unassembled WGS sequence"/>
</dbReference>
<comment type="caution">
    <text evidence="1">The sequence shown here is derived from an EMBL/GenBank/DDBJ whole genome shotgun (WGS) entry which is preliminary data.</text>
</comment>
<dbReference type="GO" id="GO:0060271">
    <property type="term" value="P:cilium assembly"/>
    <property type="evidence" value="ECO:0007669"/>
    <property type="project" value="InterPro"/>
</dbReference>
<protein>
    <submittedName>
        <fullName evidence="1">Uncharacterized protein</fullName>
    </submittedName>
</protein>
<evidence type="ECO:0000313" key="2">
    <source>
        <dbReference type="Proteomes" id="UP000774804"/>
    </source>
</evidence>
<dbReference type="InterPro" id="IPR028790">
    <property type="entry name" value="MKKS"/>
</dbReference>